<keyword evidence="3" id="KW-0436">Ligase</keyword>
<dbReference type="Proteomes" id="UP000007174">
    <property type="component" value="Unassembled WGS sequence"/>
</dbReference>
<comment type="similarity">
    <text evidence="1">Belongs to the class-II aminoacyl-tRNA synthetase family.</text>
</comment>
<dbReference type="EMBL" id="LTAN01000008">
    <property type="protein sequence ID" value="OBR05497.1"/>
    <property type="molecule type" value="Genomic_DNA"/>
</dbReference>
<sequence length="532" mass="59556">MSSRRLGGFLLSTQPLGRRWQSTAPRKTIAQFLDWKPEAEVNDVVLNGYIRSVRNMKTERFLNVGDGSSRTPIQALVSRTHDERWALALLSLVSVSAVLIIDNIPAQTCESVLQSAYEARGCPPRRKTFPIQKKYQTPDYLRTMPHLRPRIPLNAAILRLRSEAVAVLTQFFASRDFVQTHPPIITSSDCEGAGEVFNVATGVAETEAPTALTAAKDKVPELFFRSPKYLTVSTQLHLEALAQSLGDVWTLSPTFRAERSDTSRHMSEFYMLEAEMSFVDDMDQVMDLVEDMLRSLVMGLYKTRAAQELRQRRAPGSTRTAEDDLVPIEEVERRWLGLMQSPASKWPRITYADAIKLLQAEEGRFELRPTWEDGLHSEHEKFLAKTLGATNDPGAYTPVFITHYPREIKAFYMRRSASSASGIPGNPGGDTVDCFDLLVPDLCEIAGGSMREHRLEDLLETMKARGMGSPAADGRGGHTGGDLDWYVDLRRWGSNPHGGFGLGFDRLLSYLVGVPNVRDVVAFPRWFGRCDC</sequence>
<dbReference type="Pfam" id="PF00152">
    <property type="entry name" value="tRNA-synt_2"/>
    <property type="match status" value="1"/>
</dbReference>
<dbReference type="EMBL" id="CACQ02002219">
    <property type="protein sequence ID" value="CCF36931.1"/>
    <property type="molecule type" value="Genomic_DNA"/>
</dbReference>
<dbReference type="eggNOG" id="KOG0554">
    <property type="taxonomic scope" value="Eukaryota"/>
</dbReference>
<dbReference type="InterPro" id="IPR004522">
    <property type="entry name" value="Asn-tRNA-ligase"/>
</dbReference>
<protein>
    <recommendedName>
        <fullName evidence="2">asparagine--tRNA ligase</fullName>
        <ecNumber evidence="2">6.1.1.22</ecNumber>
    </recommendedName>
</protein>
<dbReference type="InterPro" id="IPR045864">
    <property type="entry name" value="aa-tRNA-synth_II/BPL/LPL"/>
</dbReference>
<dbReference type="GeneID" id="28871281"/>
<keyword evidence="5" id="KW-0067">ATP-binding</keyword>
<dbReference type="AlphaFoldDB" id="H1V9M8"/>
<dbReference type="VEuPathDB" id="FungiDB:CH63R_12200"/>
<feature type="domain" description="Aminoacyl-transfer RNA synthetases class-II family profile" evidence="8">
    <location>
        <begin position="158"/>
        <end position="524"/>
    </location>
</feature>
<reference evidence="10" key="3">
    <citation type="submission" date="2016-02" db="EMBL/GenBank/DDBJ databases">
        <title>Resequencing and annotation of the Colletotrichum higginsianum genome.</title>
        <authorList>
            <person name="O'Connell R."/>
            <person name="Zambounis A."/>
            <person name="Thon M."/>
            <person name="Dallery J.-F."/>
        </authorList>
    </citation>
    <scope>NUCLEOTIDE SEQUENCE [LARGE SCALE GENOMIC DNA]</scope>
    <source>
        <strain evidence="10">IMI 349063</strain>
    </source>
</reference>
<dbReference type="Gene3D" id="3.30.930.10">
    <property type="entry name" value="Bira Bifunctional Protein, Domain 2"/>
    <property type="match status" value="1"/>
</dbReference>
<dbReference type="OrthoDB" id="43906at2759"/>
<dbReference type="STRING" id="759273.H1V9M8"/>
<evidence type="ECO:0000313" key="11">
    <source>
        <dbReference type="Proteomes" id="UP000007174"/>
    </source>
</evidence>
<dbReference type="InterPro" id="IPR002312">
    <property type="entry name" value="Asp/Asn-tRNA-synth_IIb"/>
</dbReference>
<reference evidence="9" key="1">
    <citation type="submission" date="2011-12" db="EMBL/GenBank/DDBJ databases">
        <title>The genome sequence of Colletotrichum higginsianum IMI 34906.</title>
        <authorList>
            <person name="Ma L.-J."/>
            <person name="O'Connell R."/>
            <person name="van Themaat E.V.L."/>
            <person name="Stueber K."/>
            <person name="Young S.K."/>
            <person name="Zeng Q."/>
            <person name="Gargeya S."/>
            <person name="Fitzgerald M."/>
            <person name="Haas B."/>
            <person name="Abouelleil A."/>
            <person name="Alvarado L."/>
            <person name="Arachchi H.M."/>
            <person name="Berlin A."/>
            <person name="Chapman S.B."/>
            <person name="Gearin G."/>
            <person name="Goldberg J."/>
            <person name="Griggs A."/>
            <person name="Gujja S."/>
            <person name="Hansen M."/>
            <person name="Heiman D."/>
            <person name="Howarth C."/>
            <person name="Larimer J."/>
            <person name="Lui A."/>
            <person name="MacDonald P.J.P."/>
            <person name="McCowen C."/>
            <person name="Montmayeur A."/>
            <person name="Murphy C."/>
            <person name="Neiman D."/>
            <person name="Pearson M."/>
            <person name="Priest M."/>
            <person name="Roberts A."/>
            <person name="Saif S."/>
            <person name="Shea T."/>
            <person name="Sisk P."/>
            <person name="Stolte C."/>
            <person name="Sykes S."/>
            <person name="Wortman J."/>
            <person name="Nusbaum C."/>
            <person name="Birren B."/>
        </authorList>
    </citation>
    <scope>NUCLEOTIDE SEQUENCE [LARGE SCALE GENOMIC DNA]</scope>
    <source>
        <strain evidence="9">IMI 349063</strain>
    </source>
</reference>
<evidence type="ECO:0000313" key="9">
    <source>
        <dbReference type="EMBL" id="CCF36931.1"/>
    </source>
</evidence>
<dbReference type="PROSITE" id="PS50862">
    <property type="entry name" value="AA_TRNA_LIGASE_II"/>
    <property type="match status" value="1"/>
</dbReference>
<evidence type="ECO:0000259" key="8">
    <source>
        <dbReference type="PROSITE" id="PS50862"/>
    </source>
</evidence>
<dbReference type="GO" id="GO:0005524">
    <property type="term" value="F:ATP binding"/>
    <property type="evidence" value="ECO:0007669"/>
    <property type="project" value="UniProtKB-KW"/>
</dbReference>
<dbReference type="RefSeq" id="XP_018154015.1">
    <property type="nucleotide sequence ID" value="XM_018307174.1"/>
</dbReference>
<evidence type="ECO:0000256" key="6">
    <source>
        <dbReference type="ARBA" id="ARBA00022917"/>
    </source>
</evidence>
<evidence type="ECO:0000256" key="4">
    <source>
        <dbReference type="ARBA" id="ARBA00022741"/>
    </source>
</evidence>
<dbReference type="NCBIfam" id="TIGR00457">
    <property type="entry name" value="asnS"/>
    <property type="match status" value="1"/>
</dbReference>
<evidence type="ECO:0000313" key="10">
    <source>
        <dbReference type="EMBL" id="OBR05497.1"/>
    </source>
</evidence>
<dbReference type="InterPro" id="IPR004364">
    <property type="entry name" value="Aa-tRNA-synt_II"/>
</dbReference>
<evidence type="ECO:0000313" key="12">
    <source>
        <dbReference type="Proteomes" id="UP000092177"/>
    </source>
</evidence>
<evidence type="ECO:0000256" key="2">
    <source>
        <dbReference type="ARBA" id="ARBA00012816"/>
    </source>
</evidence>
<reference evidence="12" key="4">
    <citation type="journal article" date="2017" name="BMC Genomics">
        <title>Gapless genome assembly of Colletotrichum higginsianum reveals chromosome structure and association of transposable elements with secondary metabolite gene clusters.</title>
        <authorList>
            <person name="Dallery J.-F."/>
            <person name="Lapalu N."/>
            <person name="Zampounis A."/>
            <person name="Pigne S."/>
            <person name="Luyten I."/>
            <person name="Amselem J."/>
            <person name="Wittenberg A.H.J."/>
            <person name="Zhou S."/>
            <person name="de Queiroz M.V."/>
            <person name="Robin G.P."/>
            <person name="Auger A."/>
            <person name="Hainaut M."/>
            <person name="Henrissat B."/>
            <person name="Kim K.-T."/>
            <person name="Lee Y.-H."/>
            <person name="Lespinet O."/>
            <person name="Schwartz D.C."/>
            <person name="Thon M.R."/>
            <person name="O'Connell R.J."/>
        </authorList>
    </citation>
    <scope>NUCLEOTIDE SEQUENCE [LARGE SCALE GENOMIC DNA]</scope>
    <source>
        <strain evidence="12">IMI 349063</strain>
    </source>
</reference>
<name>H1V9M8_COLHI</name>
<gene>
    <name evidence="9" type="ORF">CH063_08388</name>
    <name evidence="10" type="ORF">CH63R_12200</name>
</gene>
<dbReference type="HOGENOM" id="CLU_004553_2_0_1"/>
<dbReference type="PANTHER" id="PTHR22594:SF34">
    <property type="entry name" value="ASPARAGINE--TRNA LIGASE, MITOCHONDRIAL-RELATED"/>
    <property type="match status" value="1"/>
</dbReference>
<accession>H1V9M8</accession>
<keyword evidence="12" id="KW-1185">Reference proteome</keyword>
<keyword evidence="7 10" id="KW-0030">Aminoacyl-tRNA synthetase</keyword>
<dbReference type="Proteomes" id="UP000092177">
    <property type="component" value="Chromosome 8"/>
</dbReference>
<dbReference type="GO" id="GO:0005739">
    <property type="term" value="C:mitochondrion"/>
    <property type="evidence" value="ECO:0007669"/>
    <property type="project" value="EnsemblFungi"/>
</dbReference>
<dbReference type="GO" id="GO:0004816">
    <property type="term" value="F:asparagine-tRNA ligase activity"/>
    <property type="evidence" value="ECO:0007669"/>
    <property type="project" value="UniProtKB-EC"/>
</dbReference>
<evidence type="ECO:0000256" key="7">
    <source>
        <dbReference type="ARBA" id="ARBA00023146"/>
    </source>
</evidence>
<dbReference type="PRINTS" id="PR01042">
    <property type="entry name" value="TRNASYNTHASP"/>
</dbReference>
<keyword evidence="6" id="KW-0648">Protein biosynthesis</keyword>
<dbReference type="SUPFAM" id="SSF55681">
    <property type="entry name" value="Class II aaRS and biotin synthetases"/>
    <property type="match status" value="1"/>
</dbReference>
<evidence type="ECO:0000256" key="1">
    <source>
        <dbReference type="ARBA" id="ARBA00008226"/>
    </source>
</evidence>
<dbReference type="GO" id="GO:0070145">
    <property type="term" value="P:mitochondrial asparaginyl-tRNA aminoacylation"/>
    <property type="evidence" value="ECO:0007669"/>
    <property type="project" value="EnsemblFungi"/>
</dbReference>
<dbReference type="CDD" id="cd00776">
    <property type="entry name" value="AsxRS_core"/>
    <property type="match status" value="1"/>
</dbReference>
<organism evidence="9 11">
    <name type="scientific">Colletotrichum higginsianum (strain IMI 349063)</name>
    <name type="common">Crucifer anthracnose fungus</name>
    <dbReference type="NCBI Taxonomy" id="759273"/>
    <lineage>
        <taxon>Eukaryota</taxon>
        <taxon>Fungi</taxon>
        <taxon>Dikarya</taxon>
        <taxon>Ascomycota</taxon>
        <taxon>Pezizomycotina</taxon>
        <taxon>Sordariomycetes</taxon>
        <taxon>Hypocreomycetidae</taxon>
        <taxon>Glomerellales</taxon>
        <taxon>Glomerellaceae</taxon>
        <taxon>Colletotrichum</taxon>
        <taxon>Colletotrichum destructivum species complex</taxon>
    </lineage>
</organism>
<keyword evidence="4" id="KW-0547">Nucleotide-binding</keyword>
<dbReference type="KEGG" id="chig:CH63R_12200"/>
<evidence type="ECO:0000256" key="3">
    <source>
        <dbReference type="ARBA" id="ARBA00022598"/>
    </source>
</evidence>
<proteinExistence type="inferred from homology"/>
<reference evidence="11" key="2">
    <citation type="journal article" date="2012" name="Nat. Genet.">
        <title>Lifestyle transitions in plant pathogenic Colletotrichum fungi deciphered by genome and transcriptome analyses.</title>
        <authorList>
            <person name="O'Connell R.J."/>
            <person name="Thon M.R."/>
            <person name="Hacquard S."/>
            <person name="Amyotte S.G."/>
            <person name="Kleemann J."/>
            <person name="Torres M.F."/>
            <person name="Damm U."/>
            <person name="Buiate E.A."/>
            <person name="Epstein L."/>
            <person name="Alkan N."/>
            <person name="Altmueller J."/>
            <person name="Alvarado-Balderrama L."/>
            <person name="Bauser C.A."/>
            <person name="Becker C."/>
            <person name="Birren B.W."/>
            <person name="Chen Z."/>
            <person name="Choi J."/>
            <person name="Crouch J.A."/>
            <person name="Duvick J.P."/>
            <person name="Farman M.A."/>
            <person name="Gan P."/>
            <person name="Heiman D."/>
            <person name="Henrissat B."/>
            <person name="Howard R.J."/>
            <person name="Kabbage M."/>
            <person name="Koch C."/>
            <person name="Kracher B."/>
            <person name="Kubo Y."/>
            <person name="Law A.D."/>
            <person name="Lebrun M.-H."/>
            <person name="Lee Y.-H."/>
            <person name="Miyara I."/>
            <person name="Moore N."/>
            <person name="Neumann U."/>
            <person name="Nordstroem K."/>
            <person name="Panaccione D.G."/>
            <person name="Panstruga R."/>
            <person name="Place M."/>
            <person name="Proctor R.H."/>
            <person name="Prusky D."/>
            <person name="Rech G."/>
            <person name="Reinhardt R."/>
            <person name="Rollins J.A."/>
            <person name="Rounsley S."/>
            <person name="Schardl C.L."/>
            <person name="Schwartz D.C."/>
            <person name="Shenoy N."/>
            <person name="Shirasu K."/>
            <person name="Sikhakolli U.R."/>
            <person name="Stueber K."/>
            <person name="Sukno S.A."/>
            <person name="Sweigard J.A."/>
            <person name="Takano Y."/>
            <person name="Takahara H."/>
            <person name="Trail F."/>
            <person name="van der Does H.C."/>
            <person name="Voll L.M."/>
            <person name="Will I."/>
            <person name="Young S."/>
            <person name="Zeng Q."/>
            <person name="Zhang J."/>
            <person name="Zhou S."/>
            <person name="Dickman M.B."/>
            <person name="Schulze-Lefert P."/>
            <person name="Ver Loren van Themaat E."/>
            <person name="Ma L.-J."/>
            <person name="Vaillancourt L.J."/>
        </authorList>
    </citation>
    <scope>NUCLEOTIDE SEQUENCE [LARGE SCALE GENOMIC DNA]</scope>
    <source>
        <strain evidence="11">IMI 349063</strain>
    </source>
</reference>
<dbReference type="InterPro" id="IPR006195">
    <property type="entry name" value="aa-tRNA-synth_II"/>
</dbReference>
<evidence type="ECO:0000256" key="5">
    <source>
        <dbReference type="ARBA" id="ARBA00022840"/>
    </source>
</evidence>
<dbReference type="PANTHER" id="PTHR22594">
    <property type="entry name" value="ASPARTYL/LYSYL-TRNA SYNTHETASE"/>
    <property type="match status" value="1"/>
</dbReference>
<dbReference type="EC" id="6.1.1.22" evidence="2"/>